<evidence type="ECO:0000313" key="1">
    <source>
        <dbReference type="EMBL" id="KAF2477805.1"/>
    </source>
</evidence>
<accession>A0ACB6RGF1</accession>
<reference evidence="1" key="1">
    <citation type="journal article" date="2020" name="Stud. Mycol.">
        <title>101 Dothideomycetes genomes: a test case for predicting lifestyles and emergence of pathogens.</title>
        <authorList>
            <person name="Haridas S."/>
            <person name="Albert R."/>
            <person name="Binder M."/>
            <person name="Bloem J."/>
            <person name="Labutti K."/>
            <person name="Salamov A."/>
            <person name="Andreopoulos B."/>
            <person name="Baker S."/>
            <person name="Barry K."/>
            <person name="Bills G."/>
            <person name="Bluhm B."/>
            <person name="Cannon C."/>
            <person name="Castanera R."/>
            <person name="Culley D."/>
            <person name="Daum C."/>
            <person name="Ezra D."/>
            <person name="Gonzalez J."/>
            <person name="Henrissat B."/>
            <person name="Kuo A."/>
            <person name="Liang C."/>
            <person name="Lipzen A."/>
            <person name="Lutzoni F."/>
            <person name="Magnuson J."/>
            <person name="Mondo S."/>
            <person name="Nolan M."/>
            <person name="Ohm R."/>
            <person name="Pangilinan J."/>
            <person name="Park H.-J."/>
            <person name="Ramirez L."/>
            <person name="Alfaro M."/>
            <person name="Sun H."/>
            <person name="Tritt A."/>
            <person name="Yoshinaga Y."/>
            <person name="Zwiers L.-H."/>
            <person name="Turgeon B."/>
            <person name="Goodwin S."/>
            <person name="Spatafora J."/>
            <person name="Crous P."/>
            <person name="Grigoriev I."/>
        </authorList>
    </citation>
    <scope>NUCLEOTIDE SEQUENCE</scope>
    <source>
        <strain evidence="1">ATCC 200398</strain>
    </source>
</reference>
<dbReference type="EMBL" id="MU003492">
    <property type="protein sequence ID" value="KAF2477805.1"/>
    <property type="molecule type" value="Genomic_DNA"/>
</dbReference>
<name>A0ACB6RGF1_9PLEO</name>
<sequence length="258" mass="28173">MFNSHPSPAMALMLLSLVVTIVGTTAMPLSPYSHFIRSDVTTPTNPVPLLTRVLAGAVPLGNPAPTLTQPWKVTKTTVPSPNELSNGHNHLYGAGRYHEQKPAGGGRWQRQGIAIVGWGLLCYCAVSVFLFIWLWATGLIDNYFGCLPSVQPTIHVWGLRRGHPQDSSYPHVHSTMASNPLFPHSSNLTAGSDPSPGLQSLGNSTTLVSPYDSRAVPALIPPTAEAWIQMHTGLDRITEQRRRHHEALDVEMRRLGMI</sequence>
<comment type="caution">
    <text evidence="1">The sequence shown here is derived from an EMBL/GenBank/DDBJ whole genome shotgun (WGS) entry which is preliminary data.</text>
</comment>
<protein>
    <submittedName>
        <fullName evidence="1">Uncharacterized protein</fullName>
    </submittedName>
</protein>
<proteinExistence type="predicted"/>
<evidence type="ECO:0000313" key="2">
    <source>
        <dbReference type="Proteomes" id="UP000799755"/>
    </source>
</evidence>
<dbReference type="Proteomes" id="UP000799755">
    <property type="component" value="Unassembled WGS sequence"/>
</dbReference>
<gene>
    <name evidence="1" type="ORF">BDR25DRAFT_364771</name>
</gene>
<organism evidence="1 2">
    <name type="scientific">Lindgomyces ingoldianus</name>
    <dbReference type="NCBI Taxonomy" id="673940"/>
    <lineage>
        <taxon>Eukaryota</taxon>
        <taxon>Fungi</taxon>
        <taxon>Dikarya</taxon>
        <taxon>Ascomycota</taxon>
        <taxon>Pezizomycotina</taxon>
        <taxon>Dothideomycetes</taxon>
        <taxon>Pleosporomycetidae</taxon>
        <taxon>Pleosporales</taxon>
        <taxon>Lindgomycetaceae</taxon>
        <taxon>Lindgomyces</taxon>
    </lineage>
</organism>
<keyword evidence="2" id="KW-1185">Reference proteome</keyword>